<evidence type="ECO:0000256" key="11">
    <source>
        <dbReference type="ARBA" id="ARBA00023264"/>
    </source>
</evidence>
<proteinExistence type="inferred from homology"/>
<comment type="caution">
    <text evidence="15">The sequence shown here is derived from an EMBL/GenBank/DDBJ whole genome shotgun (WGS) entry which is preliminary data.</text>
</comment>
<dbReference type="InterPro" id="IPR045252">
    <property type="entry name" value="LPCAT1-like"/>
</dbReference>
<evidence type="ECO:0000256" key="9">
    <source>
        <dbReference type="ARBA" id="ARBA00023136"/>
    </source>
</evidence>
<evidence type="ECO:0000256" key="7">
    <source>
        <dbReference type="ARBA" id="ARBA00022989"/>
    </source>
</evidence>
<evidence type="ECO:0000256" key="12">
    <source>
        <dbReference type="ARBA" id="ARBA00023315"/>
    </source>
</evidence>
<sequence>MAPTAVPDVGIDGKRERWATADGGTLSDPYRQLLAAVQGASDECPFRPLNGRYDGCWSERLKTLLIALTLLPLRLLGLVLTVVFGLLLLKLAVVGLSASHFDLGTAQPLARWRRFLLGGVRFLARVQLLALGFWWIEERFDDDGRTASQRLRTNYLGLLGASAAPILVSNHVSLFETLYFYARFAPSFLAKAEVRDMPVFGSVVEASSAIFVQRSEAKSRANVRNEILRRAQQFPPGSWPPLVVFPEQTTTNGTAVVFFKTGGAFSPGLPVQPVAIRYPYRNFHPGMVGDVGIARSALHMCLQLYNRMQVRYLPVRQPSAAERGHPHWFAERVRTDIARALEVPVTLHDLTDVWFQKAAYDVGALAIAPGMNVELRRYAGWIAPLTAGDAAPAATVEEIVREFVAGAGVQATAVTDPLQLCGALWREQHKAAAWEQLLAAAVGDEGSWVAAGARSLFACFDVTRCGRVHFRDYVVVRLFLQHWLQQRECADEIWRHWFAADAVATGCLWERNHVDAASERCLTALFDTAKWRLSPEMFAAAVSQHWLAASLLAAPLLPKAELANARAEP</sequence>
<dbReference type="GO" id="GO:0008654">
    <property type="term" value="P:phospholipid biosynthetic process"/>
    <property type="evidence" value="ECO:0007669"/>
    <property type="project" value="UniProtKB-KW"/>
</dbReference>
<dbReference type="Proteomes" id="UP001301350">
    <property type="component" value="Unassembled WGS sequence"/>
</dbReference>
<dbReference type="GO" id="GO:0008374">
    <property type="term" value="F:O-acyltransferase activity"/>
    <property type="evidence" value="ECO:0007669"/>
    <property type="project" value="InterPro"/>
</dbReference>
<evidence type="ECO:0000259" key="14">
    <source>
        <dbReference type="SMART" id="SM00563"/>
    </source>
</evidence>
<keyword evidence="4" id="KW-0444">Lipid biosynthesis</keyword>
<evidence type="ECO:0000256" key="10">
    <source>
        <dbReference type="ARBA" id="ARBA00023209"/>
    </source>
</evidence>
<dbReference type="CDD" id="cd07991">
    <property type="entry name" value="LPLAT_LPCAT1-like"/>
    <property type="match status" value="1"/>
</dbReference>
<evidence type="ECO:0000313" key="16">
    <source>
        <dbReference type="Proteomes" id="UP001301350"/>
    </source>
</evidence>
<evidence type="ECO:0000256" key="13">
    <source>
        <dbReference type="SAM" id="Phobius"/>
    </source>
</evidence>
<evidence type="ECO:0000256" key="6">
    <source>
        <dbReference type="ARBA" id="ARBA00022692"/>
    </source>
</evidence>
<dbReference type="PANTHER" id="PTHR23063">
    <property type="entry name" value="PHOSPHOLIPID ACYLTRANSFERASE"/>
    <property type="match status" value="1"/>
</dbReference>
<keyword evidence="11" id="KW-1208">Phospholipid metabolism</keyword>
<keyword evidence="8" id="KW-0443">Lipid metabolism</keyword>
<gene>
    <name evidence="15" type="ORF">CDCA_CDCA11G3248</name>
</gene>
<dbReference type="EMBL" id="JANCYW010000011">
    <property type="protein sequence ID" value="KAK4537223.1"/>
    <property type="molecule type" value="Genomic_DNA"/>
</dbReference>
<comment type="similarity">
    <text evidence="3">Belongs to the 1-acyl-sn-glycerol-3-phosphate acyltransferase family.</text>
</comment>
<feature type="transmembrane region" description="Helical" evidence="13">
    <location>
        <begin position="75"/>
        <end position="94"/>
    </location>
</feature>
<name>A0AAV9IY33_CYACA</name>
<keyword evidence="6 13" id="KW-0812">Transmembrane</keyword>
<evidence type="ECO:0000256" key="4">
    <source>
        <dbReference type="ARBA" id="ARBA00022516"/>
    </source>
</evidence>
<dbReference type="InterPro" id="IPR002123">
    <property type="entry name" value="Plipid/glycerol_acylTrfase"/>
</dbReference>
<keyword evidence="5" id="KW-0808">Transferase</keyword>
<evidence type="ECO:0000256" key="2">
    <source>
        <dbReference type="ARBA" id="ARBA00005189"/>
    </source>
</evidence>
<dbReference type="GO" id="GO:0016020">
    <property type="term" value="C:membrane"/>
    <property type="evidence" value="ECO:0007669"/>
    <property type="project" value="UniProtKB-SubCell"/>
</dbReference>
<keyword evidence="7 13" id="KW-1133">Transmembrane helix</keyword>
<accession>A0AAV9IY33</accession>
<dbReference type="PANTHER" id="PTHR23063:SF52">
    <property type="entry name" value="LYSOPHOSPHATIDYLCHOLINE ACYLTRANSFERASE"/>
    <property type="match status" value="1"/>
</dbReference>
<comment type="subcellular location">
    <subcellularLocation>
        <location evidence="1">Membrane</location>
    </subcellularLocation>
</comment>
<evidence type="ECO:0000256" key="8">
    <source>
        <dbReference type="ARBA" id="ARBA00023098"/>
    </source>
</evidence>
<feature type="transmembrane region" description="Helical" evidence="13">
    <location>
        <begin position="156"/>
        <end position="181"/>
    </location>
</feature>
<reference evidence="15 16" key="1">
    <citation type="submission" date="2022-07" db="EMBL/GenBank/DDBJ databases">
        <title>Genome-wide signatures of adaptation to extreme environments.</title>
        <authorList>
            <person name="Cho C.H."/>
            <person name="Yoon H.S."/>
        </authorList>
    </citation>
    <scope>NUCLEOTIDE SEQUENCE [LARGE SCALE GENOMIC DNA]</scope>
    <source>
        <strain evidence="15 16">DBV 063 E5</strain>
    </source>
</reference>
<evidence type="ECO:0000256" key="5">
    <source>
        <dbReference type="ARBA" id="ARBA00022679"/>
    </source>
</evidence>
<feature type="transmembrane region" description="Helical" evidence="13">
    <location>
        <begin position="115"/>
        <end position="136"/>
    </location>
</feature>
<dbReference type="SUPFAM" id="SSF69593">
    <property type="entry name" value="Glycerol-3-phosphate (1)-acyltransferase"/>
    <property type="match status" value="1"/>
</dbReference>
<keyword evidence="16" id="KW-1185">Reference proteome</keyword>
<keyword evidence="12" id="KW-0012">Acyltransferase</keyword>
<dbReference type="AlphaFoldDB" id="A0AAV9IY33"/>
<dbReference type="SMART" id="SM00563">
    <property type="entry name" value="PlsC"/>
    <property type="match status" value="1"/>
</dbReference>
<feature type="domain" description="Phospholipid/glycerol acyltransferase" evidence="14">
    <location>
        <begin position="165"/>
        <end position="279"/>
    </location>
</feature>
<evidence type="ECO:0000313" key="15">
    <source>
        <dbReference type="EMBL" id="KAK4537223.1"/>
    </source>
</evidence>
<keyword evidence="10" id="KW-0594">Phospholipid biosynthesis</keyword>
<organism evidence="15 16">
    <name type="scientific">Cyanidium caldarium</name>
    <name type="common">Red alga</name>
    <dbReference type="NCBI Taxonomy" id="2771"/>
    <lineage>
        <taxon>Eukaryota</taxon>
        <taxon>Rhodophyta</taxon>
        <taxon>Bangiophyceae</taxon>
        <taxon>Cyanidiales</taxon>
        <taxon>Cyanidiaceae</taxon>
        <taxon>Cyanidium</taxon>
    </lineage>
</organism>
<comment type="pathway">
    <text evidence="2">Lipid metabolism.</text>
</comment>
<protein>
    <recommendedName>
        <fullName evidence="14">Phospholipid/glycerol acyltransferase domain-containing protein</fullName>
    </recommendedName>
</protein>
<evidence type="ECO:0000256" key="3">
    <source>
        <dbReference type="ARBA" id="ARBA00008655"/>
    </source>
</evidence>
<evidence type="ECO:0000256" key="1">
    <source>
        <dbReference type="ARBA" id="ARBA00004370"/>
    </source>
</evidence>
<keyword evidence="9 13" id="KW-0472">Membrane</keyword>
<dbReference type="Pfam" id="PF01553">
    <property type="entry name" value="Acyltransferase"/>
    <property type="match status" value="1"/>
</dbReference>